<dbReference type="EMBL" id="CP001843">
    <property type="protein sequence ID" value="AEF86153.1"/>
    <property type="molecule type" value="Genomic_DNA"/>
</dbReference>
<dbReference type="HOGENOM" id="CLU_066192_25_1_12"/>
<dbReference type="KEGG" id="tpi:TREPR_0944"/>
<dbReference type="Pfam" id="PF07022">
    <property type="entry name" value="Phage_CI_repr"/>
    <property type="match status" value="1"/>
</dbReference>
<evidence type="ECO:0000313" key="2">
    <source>
        <dbReference type="EMBL" id="AEF86153.1"/>
    </source>
</evidence>
<sequence length="110" mass="12479">MNADFFWKMVKGEVDRQKTSFEWLYRKTGIPKGTFSSWKTRNIIPRADEAYLIAEALGVSVEYLLSGREGTSHASNPSLEEIVKSIISFDQIDLDAVNALADAMSKRYKK</sequence>
<dbReference type="Proteomes" id="UP000009223">
    <property type="component" value="Chromosome"/>
</dbReference>
<dbReference type="OrthoDB" id="362193at2"/>
<dbReference type="InterPro" id="IPR010744">
    <property type="entry name" value="Phage_CI_N"/>
</dbReference>
<name>F5YI55_TREPZ</name>
<reference evidence="2 3" key="2">
    <citation type="journal article" date="2011" name="ISME J.">
        <title>RNA-seq reveals cooperative metabolic interactions between two termite-gut spirochete species in co-culture.</title>
        <authorList>
            <person name="Rosenthal A.Z."/>
            <person name="Matson E.G."/>
            <person name="Eldar A."/>
            <person name="Leadbetter J.R."/>
        </authorList>
    </citation>
    <scope>NUCLEOTIDE SEQUENCE [LARGE SCALE GENOMIC DNA]</scope>
    <source>
        <strain evidence="3">ATCC BAA-887 / DSM 12427 / ZAS-2</strain>
    </source>
</reference>
<gene>
    <name evidence="2" type="ordered locus">TREPR_0944</name>
</gene>
<protein>
    <submittedName>
        <fullName evidence="2">Putative bacteriophage CI repressor protein</fullName>
    </submittedName>
</protein>
<dbReference type="CDD" id="cd00093">
    <property type="entry name" value="HTH_XRE"/>
    <property type="match status" value="1"/>
</dbReference>
<dbReference type="InterPro" id="IPR010982">
    <property type="entry name" value="Lambda_DNA-bd_dom_sf"/>
</dbReference>
<dbReference type="SUPFAM" id="SSF47413">
    <property type="entry name" value="lambda repressor-like DNA-binding domains"/>
    <property type="match status" value="1"/>
</dbReference>
<proteinExistence type="predicted"/>
<dbReference type="GO" id="GO:0003677">
    <property type="term" value="F:DNA binding"/>
    <property type="evidence" value="ECO:0007669"/>
    <property type="project" value="InterPro"/>
</dbReference>
<feature type="domain" description="HTH cro/C1-type" evidence="1">
    <location>
        <begin position="26"/>
        <end position="64"/>
    </location>
</feature>
<dbReference type="GO" id="GO:0045892">
    <property type="term" value="P:negative regulation of DNA-templated transcription"/>
    <property type="evidence" value="ECO:0007669"/>
    <property type="project" value="InterPro"/>
</dbReference>
<evidence type="ECO:0000313" key="3">
    <source>
        <dbReference type="Proteomes" id="UP000009223"/>
    </source>
</evidence>
<dbReference type="eggNOG" id="COG1476">
    <property type="taxonomic scope" value="Bacteria"/>
</dbReference>
<keyword evidence="3" id="KW-1185">Reference proteome</keyword>
<evidence type="ECO:0000259" key="1">
    <source>
        <dbReference type="PROSITE" id="PS50943"/>
    </source>
</evidence>
<organism evidence="2 3">
    <name type="scientific">Treponema primitia (strain ATCC BAA-887 / DSM 12427 / ZAS-2)</name>
    <dbReference type="NCBI Taxonomy" id="545694"/>
    <lineage>
        <taxon>Bacteria</taxon>
        <taxon>Pseudomonadati</taxon>
        <taxon>Spirochaetota</taxon>
        <taxon>Spirochaetia</taxon>
        <taxon>Spirochaetales</taxon>
        <taxon>Treponemataceae</taxon>
        <taxon>Treponema</taxon>
    </lineage>
</organism>
<dbReference type="Gene3D" id="1.10.260.40">
    <property type="entry name" value="lambda repressor-like DNA-binding domains"/>
    <property type="match status" value="1"/>
</dbReference>
<dbReference type="RefSeq" id="WP_015709114.1">
    <property type="nucleotide sequence ID" value="NC_015578.1"/>
</dbReference>
<reference evidence="3" key="1">
    <citation type="submission" date="2009-12" db="EMBL/GenBank/DDBJ databases">
        <title>Complete sequence of Treponema primitia strain ZAS-2.</title>
        <authorList>
            <person name="Tetu S.G."/>
            <person name="Matson E."/>
            <person name="Ren Q."/>
            <person name="Seshadri R."/>
            <person name="Elbourne L."/>
            <person name="Hassan K.A."/>
            <person name="Durkin A."/>
            <person name="Radune D."/>
            <person name="Mohamoud Y."/>
            <person name="Shay R."/>
            <person name="Jin S."/>
            <person name="Zhang X."/>
            <person name="Lucey K."/>
            <person name="Ballor N.R."/>
            <person name="Ottesen E."/>
            <person name="Rosenthal R."/>
            <person name="Allen A."/>
            <person name="Leadbetter J.R."/>
            <person name="Paulsen I.T."/>
        </authorList>
    </citation>
    <scope>NUCLEOTIDE SEQUENCE [LARGE SCALE GENOMIC DNA]</scope>
    <source>
        <strain evidence="3">ATCC BAA-887 / DSM 12427 / ZAS-2</strain>
    </source>
</reference>
<accession>F5YI55</accession>
<dbReference type="PROSITE" id="PS50943">
    <property type="entry name" value="HTH_CROC1"/>
    <property type="match status" value="1"/>
</dbReference>
<dbReference type="InterPro" id="IPR001387">
    <property type="entry name" value="Cro/C1-type_HTH"/>
</dbReference>
<dbReference type="AlphaFoldDB" id="F5YI55"/>